<evidence type="ECO:0000259" key="2">
    <source>
        <dbReference type="Pfam" id="PF12706"/>
    </source>
</evidence>
<dbReference type="SUPFAM" id="SSF56281">
    <property type="entry name" value="Metallo-hydrolase/oxidoreductase"/>
    <property type="match status" value="1"/>
</dbReference>
<accession>A0ABN1IZ59</accession>
<reference evidence="3 4" key="1">
    <citation type="journal article" date="2019" name="Int. J. Syst. Evol. Microbiol.">
        <title>The Global Catalogue of Microorganisms (GCM) 10K type strain sequencing project: providing services to taxonomists for standard genome sequencing and annotation.</title>
        <authorList>
            <consortium name="The Broad Institute Genomics Platform"/>
            <consortium name="The Broad Institute Genome Sequencing Center for Infectious Disease"/>
            <person name="Wu L."/>
            <person name="Ma J."/>
        </authorList>
    </citation>
    <scope>NUCLEOTIDE SEQUENCE [LARGE SCALE GENOMIC DNA]</scope>
    <source>
        <strain evidence="3 4">JCM 15421</strain>
    </source>
</reference>
<dbReference type="PANTHER" id="PTHR43546:SF9">
    <property type="entry name" value="L-ASCORBATE-6-PHOSPHATE LACTONASE ULAG-RELATED"/>
    <property type="match status" value="1"/>
</dbReference>
<evidence type="ECO:0000313" key="4">
    <source>
        <dbReference type="Proteomes" id="UP001501523"/>
    </source>
</evidence>
<organism evidence="3 4">
    <name type="scientific">Dokdonella soli</name>
    <dbReference type="NCBI Taxonomy" id="529810"/>
    <lineage>
        <taxon>Bacteria</taxon>
        <taxon>Pseudomonadati</taxon>
        <taxon>Pseudomonadota</taxon>
        <taxon>Gammaproteobacteria</taxon>
        <taxon>Lysobacterales</taxon>
        <taxon>Rhodanobacteraceae</taxon>
        <taxon>Dokdonella</taxon>
    </lineage>
</organism>
<protein>
    <submittedName>
        <fullName evidence="3">MBL fold metallo-hydrolase</fullName>
    </submittedName>
</protein>
<sequence>MKMTYIGGPTALIEIAGLRILTDPTFDPPGGEYQAAAYSLFKTQDPAITRASVGHVDVVLLSHDHHFDNLDTSGRAMLSDVATVLTTQAGAERLGAPTRGLVPWQTHELALPDGGTLRITATPARHGPVDGDRGPVIGFVLQRLEDPSSETIYVSGDTVWYDGVAEVARRFPVTVAVLNMGAAHVAVAGPSHLTFTATEGVEFTRAFPTAIVVPLHYEGWAHFSESRREIDDAFRASGLDARLRWLQPGAATPIASLA</sequence>
<evidence type="ECO:0000313" key="3">
    <source>
        <dbReference type="EMBL" id="GAA0724323.1"/>
    </source>
</evidence>
<comment type="caution">
    <text evidence="3">The sequence shown here is derived from an EMBL/GenBank/DDBJ whole genome shotgun (WGS) entry which is preliminary data.</text>
</comment>
<dbReference type="Pfam" id="PF12706">
    <property type="entry name" value="Lactamase_B_2"/>
    <property type="match status" value="1"/>
</dbReference>
<evidence type="ECO:0000256" key="1">
    <source>
        <dbReference type="ARBA" id="ARBA00022801"/>
    </source>
</evidence>
<dbReference type="Gene3D" id="3.60.15.10">
    <property type="entry name" value="Ribonuclease Z/Hydroxyacylglutathione hydrolase-like"/>
    <property type="match status" value="1"/>
</dbReference>
<dbReference type="InterPro" id="IPR050114">
    <property type="entry name" value="UPF0173_UPF0282_UlaG_hydrolase"/>
</dbReference>
<proteinExistence type="predicted"/>
<keyword evidence="1" id="KW-0378">Hydrolase</keyword>
<dbReference type="EMBL" id="BAAAEU010000028">
    <property type="protein sequence ID" value="GAA0724323.1"/>
    <property type="molecule type" value="Genomic_DNA"/>
</dbReference>
<dbReference type="InterPro" id="IPR036866">
    <property type="entry name" value="RibonucZ/Hydroxyglut_hydro"/>
</dbReference>
<keyword evidence="4" id="KW-1185">Reference proteome</keyword>
<dbReference type="InterPro" id="IPR001279">
    <property type="entry name" value="Metallo-B-lactamas"/>
</dbReference>
<dbReference type="PANTHER" id="PTHR43546">
    <property type="entry name" value="UPF0173 METAL-DEPENDENT HYDROLASE MJ1163-RELATED"/>
    <property type="match status" value="1"/>
</dbReference>
<name>A0ABN1IZ59_9GAMM</name>
<gene>
    <name evidence="3" type="ORF">GCM10009105_37030</name>
</gene>
<dbReference type="RefSeq" id="WP_343793986.1">
    <property type="nucleotide sequence ID" value="NZ_BAAAEU010000028.1"/>
</dbReference>
<dbReference type="Proteomes" id="UP001501523">
    <property type="component" value="Unassembled WGS sequence"/>
</dbReference>
<feature type="domain" description="Metallo-beta-lactamase" evidence="2">
    <location>
        <begin position="19"/>
        <end position="217"/>
    </location>
</feature>